<dbReference type="AlphaFoldDB" id="A9A163"/>
<dbReference type="STRING" id="436308.Nmar_0453"/>
<protein>
    <submittedName>
        <fullName evidence="1">Uncharacterized protein</fullName>
    </submittedName>
</protein>
<accession>A9A163</accession>
<dbReference type="EnsemblBacteria" id="ABX12349">
    <property type="protein sequence ID" value="ABX12349"/>
    <property type="gene ID" value="Nmar_0453"/>
</dbReference>
<evidence type="ECO:0000313" key="2">
    <source>
        <dbReference type="Proteomes" id="UP000000792"/>
    </source>
</evidence>
<dbReference type="HOGENOM" id="CLU_1363599_0_0_2"/>
<keyword evidence="2" id="KW-1185">Reference proteome</keyword>
<organism evidence="1 2">
    <name type="scientific">Nitrosopumilus maritimus (strain SCM1)</name>
    <dbReference type="NCBI Taxonomy" id="436308"/>
    <lineage>
        <taxon>Archaea</taxon>
        <taxon>Nitrososphaerota</taxon>
        <taxon>Nitrososphaeria</taxon>
        <taxon>Nitrosopumilales</taxon>
        <taxon>Nitrosopumilaceae</taxon>
        <taxon>Nitrosopumilus</taxon>
    </lineage>
</organism>
<reference evidence="1 2" key="1">
    <citation type="journal article" date="2010" name="Proc. Natl. Acad. Sci. U.S.A.">
        <title>Nitrosopumilus maritimus genome reveals unique mechanisms for nitrification and autotrophy in globally distributed marine crenarchaea.</title>
        <authorList>
            <person name="Walker C.B."/>
            <person name="de la Torre J.R."/>
            <person name="Klotz M.G."/>
            <person name="Urakawa H."/>
            <person name="Pinel N."/>
            <person name="Arp D.J."/>
            <person name="Brochier-Armanet C."/>
            <person name="Chain P.S."/>
            <person name="Chan P.P."/>
            <person name="Gollabgir A."/>
            <person name="Hemp J."/>
            <person name="Hugler M."/>
            <person name="Karr E.A."/>
            <person name="Konneke M."/>
            <person name="Shin M."/>
            <person name="Lawton T.J."/>
            <person name="Lowe T."/>
            <person name="Martens-Habbena W."/>
            <person name="Sayavedra-Soto L.A."/>
            <person name="Lang D."/>
            <person name="Sievert S.M."/>
            <person name="Rosenzweig A.C."/>
            <person name="Manning G."/>
            <person name="Stahl D.A."/>
        </authorList>
    </citation>
    <scope>NUCLEOTIDE SEQUENCE [LARGE SCALE GENOMIC DNA]</scope>
    <source>
        <strain evidence="1 2">SCM1</strain>
    </source>
</reference>
<dbReference type="GeneID" id="5773089"/>
<dbReference type="InParanoid" id="A9A163"/>
<dbReference type="KEGG" id="nmr:Nmar_0453"/>
<dbReference type="RefSeq" id="WP_012214836.1">
    <property type="nucleotide sequence ID" value="NC_010085.1"/>
</dbReference>
<dbReference type="Proteomes" id="UP000000792">
    <property type="component" value="Chromosome"/>
</dbReference>
<dbReference type="eggNOG" id="arCOG03067">
    <property type="taxonomic scope" value="Archaea"/>
</dbReference>
<evidence type="ECO:0000313" key="1">
    <source>
        <dbReference type="EMBL" id="ABX12349.1"/>
    </source>
</evidence>
<sequence length="201" mass="23725">MPGVDRFLSESFEIAIKKNLKAEAEYQMKKTMFEKFGISIRQSIEDIEKLHQVRKELLGESDYSQLKKYLSKICIFRKSDDGKYYIITILDDFLKRKLMDTIGDDESRKVLTAMTDKNRTTSDVLRLRKISTTSGYRKVNALIRDGFLIQTKRKMVENRRPVDQYTTFYHKILFEVKKDDLSLEIFVTKKLFESSSLFDIL</sequence>
<gene>
    <name evidence="1" type="ordered locus">Nmar_0453</name>
</gene>
<proteinExistence type="predicted"/>
<name>A9A163_NITMS</name>
<dbReference type="PhylomeDB" id="A9A163"/>
<dbReference type="EMBL" id="CP000866">
    <property type="protein sequence ID" value="ABX12349.1"/>
    <property type="molecule type" value="Genomic_DNA"/>
</dbReference>